<dbReference type="Proteomes" id="UP000256373">
    <property type="component" value="Unassembled WGS sequence"/>
</dbReference>
<gene>
    <name evidence="2" type="ORF">DSL64_17945</name>
</gene>
<proteinExistence type="predicted"/>
<keyword evidence="3" id="KW-1185">Reference proteome</keyword>
<dbReference type="RefSeq" id="WP_115832301.1">
    <property type="nucleotide sequence ID" value="NZ_QNUL01000015.1"/>
</dbReference>
<dbReference type="PANTHER" id="PTHR23077:SF198">
    <property type="entry name" value="ATP-DEPENDENT ZINC METALLOPROTEASE FTSH"/>
    <property type="match status" value="1"/>
</dbReference>
<sequence>MNVFEIIINDQEKVAMEDVFHSADNKAALTQIIKEHRYLDVLEQYKLPVSNKVLLYGDSGCGKTTTAKAIATALGKKIVIVDLSTLVNSRIGETSRNIKGLFDKAARDKAVLFLDEFDQIGKMRSTDDKEVGEMRRLVNAIIQQIDYLPQHAILVCATNYYDLIDIALIRRFQLRLKFELPDEARLDEYYDKLLSTFPPHLQNIERKYGTSFAEVKDYVHAELKKRIIRDLEQAD</sequence>
<dbReference type="SMART" id="SM00382">
    <property type="entry name" value="AAA"/>
    <property type="match status" value="1"/>
</dbReference>
<evidence type="ECO:0000313" key="3">
    <source>
        <dbReference type="Proteomes" id="UP000256373"/>
    </source>
</evidence>
<organism evidence="2 3">
    <name type="scientific">Dyadobacter luteus</name>
    <dbReference type="NCBI Taxonomy" id="2259619"/>
    <lineage>
        <taxon>Bacteria</taxon>
        <taxon>Pseudomonadati</taxon>
        <taxon>Bacteroidota</taxon>
        <taxon>Cytophagia</taxon>
        <taxon>Cytophagales</taxon>
        <taxon>Spirosomataceae</taxon>
        <taxon>Dyadobacter</taxon>
    </lineage>
</organism>
<comment type="caution">
    <text evidence="2">The sequence shown here is derived from an EMBL/GenBank/DDBJ whole genome shotgun (WGS) entry which is preliminary data.</text>
</comment>
<reference evidence="2 3" key="1">
    <citation type="submission" date="2018-07" db="EMBL/GenBank/DDBJ databases">
        <title>Dyadobacter roseus sp. nov., isolated from rose rhizosphere soil.</title>
        <authorList>
            <person name="Chen L."/>
        </authorList>
    </citation>
    <scope>NUCLEOTIDE SEQUENCE [LARGE SCALE GENOMIC DNA]</scope>
    <source>
        <strain evidence="2 3">RS19</strain>
    </source>
</reference>
<accession>A0A3D8Y8I4</accession>
<dbReference type="EMBL" id="QNUL01000015">
    <property type="protein sequence ID" value="REA59528.1"/>
    <property type="molecule type" value="Genomic_DNA"/>
</dbReference>
<dbReference type="Pfam" id="PF00004">
    <property type="entry name" value="AAA"/>
    <property type="match status" value="1"/>
</dbReference>
<dbReference type="SUPFAM" id="SSF52540">
    <property type="entry name" value="P-loop containing nucleoside triphosphate hydrolases"/>
    <property type="match status" value="1"/>
</dbReference>
<dbReference type="InterPro" id="IPR050168">
    <property type="entry name" value="AAA_ATPase_domain"/>
</dbReference>
<dbReference type="InterPro" id="IPR003593">
    <property type="entry name" value="AAA+_ATPase"/>
</dbReference>
<evidence type="ECO:0000259" key="1">
    <source>
        <dbReference type="SMART" id="SM00382"/>
    </source>
</evidence>
<dbReference type="PANTHER" id="PTHR23077">
    <property type="entry name" value="AAA-FAMILY ATPASE"/>
    <property type="match status" value="1"/>
</dbReference>
<dbReference type="Gene3D" id="3.40.50.300">
    <property type="entry name" value="P-loop containing nucleotide triphosphate hydrolases"/>
    <property type="match status" value="1"/>
</dbReference>
<dbReference type="CDD" id="cd19481">
    <property type="entry name" value="RecA-like_protease"/>
    <property type="match status" value="1"/>
</dbReference>
<protein>
    <submittedName>
        <fullName evidence="2">ATPase</fullName>
    </submittedName>
</protein>
<evidence type="ECO:0000313" key="2">
    <source>
        <dbReference type="EMBL" id="REA59528.1"/>
    </source>
</evidence>
<dbReference type="InterPro" id="IPR003959">
    <property type="entry name" value="ATPase_AAA_core"/>
</dbReference>
<dbReference type="AlphaFoldDB" id="A0A3D8Y8I4"/>
<dbReference type="GO" id="GO:0016887">
    <property type="term" value="F:ATP hydrolysis activity"/>
    <property type="evidence" value="ECO:0007669"/>
    <property type="project" value="InterPro"/>
</dbReference>
<feature type="domain" description="AAA+ ATPase" evidence="1">
    <location>
        <begin position="49"/>
        <end position="182"/>
    </location>
</feature>
<name>A0A3D8Y8I4_9BACT</name>
<dbReference type="InterPro" id="IPR027417">
    <property type="entry name" value="P-loop_NTPase"/>
</dbReference>
<dbReference type="OrthoDB" id="7438987at2"/>
<dbReference type="GO" id="GO:0005524">
    <property type="term" value="F:ATP binding"/>
    <property type="evidence" value="ECO:0007669"/>
    <property type="project" value="InterPro"/>
</dbReference>